<proteinExistence type="predicted"/>
<reference evidence="2" key="1">
    <citation type="journal article" date="2009" name="J. Antibiot.">
        <title>Prodigiosin biosynthesis gene cluster in the roseophilin producer Streptomyces griseoviridis.</title>
        <authorList>
            <person name="Kawasaki T."/>
            <person name="Sakurai F."/>
            <person name="Nagatsuka S."/>
            <person name="Hayakawa Y."/>
        </authorList>
    </citation>
    <scope>NUCLEOTIDE SEQUENCE</scope>
    <source>
        <strain evidence="2">2464-S5</strain>
    </source>
</reference>
<feature type="region of interest" description="Disordered" evidence="1">
    <location>
        <begin position="122"/>
        <end position="158"/>
    </location>
</feature>
<dbReference type="SUPFAM" id="SSF55469">
    <property type="entry name" value="FMN-dependent nitroreductase-like"/>
    <property type="match status" value="2"/>
</dbReference>
<dbReference type="GO" id="GO:0016491">
    <property type="term" value="F:oxidoreductase activity"/>
    <property type="evidence" value="ECO:0007669"/>
    <property type="project" value="InterPro"/>
</dbReference>
<dbReference type="InterPro" id="IPR000415">
    <property type="entry name" value="Nitroreductase-like"/>
</dbReference>
<sequence>MKQDGRTPEAGAQAVAGEPFAEALGAATRIAVLSPSSHNCQPWALARVVSPGARRAVAARLGCADEAGYEFLVLALDRRHSLRALPAHSVEMLLSCGAYWWLLQRALAAQGWRQTHRFEPGGDARSTVYGPGHGHRAAPAPDGSPDHDTGRDFCHSKSHNTSHGAVMDLPHHAPHGTEPFRPEAVFGPAWPHDWTLLRVAALRPGEPSGEPLAELREAAAARRTNRAPYLPREIDDALLKDLAAPAADGGSTAATTVRHLRDQGERESFAAYFAAHGGRDYSHRAAWRETHDWVRWTDAEAAARGDGLPLTQLFGPLSGPQRLYRRVTLAPGMMRLLGGTGYPRRIAGGLAQLVRRSSAVVVMSGPGDADGLDDALGNGSRIADYWWRAGRAGLALHPLSVLLQHEDLRLGMQARFGLPERAFFVSRIGYPVQGFPPAPRRAVPSSPRIF</sequence>
<dbReference type="Gene3D" id="3.40.109.10">
    <property type="entry name" value="NADH Oxidase"/>
    <property type="match status" value="1"/>
</dbReference>
<dbReference type="EMBL" id="AB469822">
    <property type="protein sequence ID" value="BAG84258.1"/>
    <property type="molecule type" value="Genomic_DNA"/>
</dbReference>
<protein>
    <submittedName>
        <fullName evidence="2">Putative dehydrogenase</fullName>
    </submittedName>
</protein>
<feature type="compositionally biased region" description="Basic and acidic residues" evidence="1">
    <location>
        <begin position="144"/>
        <end position="155"/>
    </location>
</feature>
<evidence type="ECO:0000313" key="2">
    <source>
        <dbReference type="EMBL" id="BAG84258.1"/>
    </source>
</evidence>
<name>B6VRR8_STRGD</name>
<evidence type="ECO:0000256" key="1">
    <source>
        <dbReference type="SAM" id="MobiDB-lite"/>
    </source>
</evidence>
<accession>B6VRR8</accession>
<dbReference type="AlphaFoldDB" id="B6VRR8"/>
<gene>
    <name evidence="2" type="primary">rphV</name>
</gene>
<organism evidence="2">
    <name type="scientific">Streptomyces griseoviridis</name>
    <dbReference type="NCBI Taxonomy" id="45398"/>
    <lineage>
        <taxon>Bacteria</taxon>
        <taxon>Bacillati</taxon>
        <taxon>Actinomycetota</taxon>
        <taxon>Actinomycetes</taxon>
        <taxon>Kitasatosporales</taxon>
        <taxon>Streptomycetaceae</taxon>
        <taxon>Streptomyces</taxon>
    </lineage>
</organism>